<reference evidence="2 3" key="1">
    <citation type="journal article" date="2016" name="Nat. Commun.">
        <title>Thousands of microbial genomes shed light on interconnected biogeochemical processes in an aquifer system.</title>
        <authorList>
            <person name="Anantharaman K."/>
            <person name="Brown C.T."/>
            <person name="Hug L.A."/>
            <person name="Sharon I."/>
            <person name="Castelle C.J."/>
            <person name="Probst A.J."/>
            <person name="Thomas B.C."/>
            <person name="Singh A."/>
            <person name="Wilkins M.J."/>
            <person name="Karaoz U."/>
            <person name="Brodie E.L."/>
            <person name="Williams K.H."/>
            <person name="Hubbard S.S."/>
            <person name="Banfield J.F."/>
        </authorList>
    </citation>
    <scope>NUCLEOTIDE SEQUENCE [LARGE SCALE GENOMIC DNA]</scope>
</reference>
<protein>
    <submittedName>
        <fullName evidence="2">Uncharacterized protein</fullName>
    </submittedName>
</protein>
<comment type="caution">
    <text evidence="2">The sequence shown here is derived from an EMBL/GenBank/DDBJ whole genome shotgun (WGS) entry which is preliminary data.</text>
</comment>
<feature type="chain" id="PRO_5009523257" evidence="1">
    <location>
        <begin position="24"/>
        <end position="115"/>
    </location>
</feature>
<dbReference type="Proteomes" id="UP000178249">
    <property type="component" value="Unassembled WGS sequence"/>
</dbReference>
<proteinExistence type="predicted"/>
<evidence type="ECO:0000256" key="1">
    <source>
        <dbReference type="SAM" id="SignalP"/>
    </source>
</evidence>
<sequence length="115" mass="12839">MRHYKLLLLFLLTGLLTHNQEDAMNLMGLAVSDNRAQQKVTVLKKKDAWSDTEVGLAVTGLCTAVCGHPKHPNVLLLAGEFSKDTIATFILERNFECEVVQGMDNPQLPFTPRFI</sequence>
<dbReference type="EMBL" id="MFKP01000008">
    <property type="protein sequence ID" value="OGG44465.1"/>
    <property type="molecule type" value="Genomic_DNA"/>
</dbReference>
<keyword evidence="1" id="KW-0732">Signal</keyword>
<evidence type="ECO:0000313" key="3">
    <source>
        <dbReference type="Proteomes" id="UP000178249"/>
    </source>
</evidence>
<feature type="signal peptide" evidence="1">
    <location>
        <begin position="1"/>
        <end position="23"/>
    </location>
</feature>
<dbReference type="AlphaFoldDB" id="A0A1F6C5N8"/>
<name>A0A1F6C5N8_9BACT</name>
<gene>
    <name evidence="2" type="ORF">A2841_00080</name>
</gene>
<organism evidence="2 3">
    <name type="scientific">Candidatus Kaiserbacteria bacterium RIFCSPHIGHO2_01_FULL_48_10</name>
    <dbReference type="NCBI Taxonomy" id="1798476"/>
    <lineage>
        <taxon>Bacteria</taxon>
        <taxon>Candidatus Kaiseribacteriota</taxon>
    </lineage>
</organism>
<accession>A0A1F6C5N8</accession>
<evidence type="ECO:0000313" key="2">
    <source>
        <dbReference type="EMBL" id="OGG44465.1"/>
    </source>
</evidence>